<accession>A0A0E9XIM1</accession>
<reference evidence="1" key="1">
    <citation type="submission" date="2014-11" db="EMBL/GenBank/DDBJ databases">
        <authorList>
            <person name="Amaro Gonzalez C."/>
        </authorList>
    </citation>
    <scope>NUCLEOTIDE SEQUENCE</scope>
</reference>
<proteinExistence type="predicted"/>
<organism evidence="1">
    <name type="scientific">Anguilla anguilla</name>
    <name type="common">European freshwater eel</name>
    <name type="synonym">Muraena anguilla</name>
    <dbReference type="NCBI Taxonomy" id="7936"/>
    <lineage>
        <taxon>Eukaryota</taxon>
        <taxon>Metazoa</taxon>
        <taxon>Chordata</taxon>
        <taxon>Craniata</taxon>
        <taxon>Vertebrata</taxon>
        <taxon>Euteleostomi</taxon>
        <taxon>Actinopterygii</taxon>
        <taxon>Neopterygii</taxon>
        <taxon>Teleostei</taxon>
        <taxon>Anguilliformes</taxon>
        <taxon>Anguillidae</taxon>
        <taxon>Anguilla</taxon>
    </lineage>
</organism>
<evidence type="ECO:0000313" key="1">
    <source>
        <dbReference type="EMBL" id="JAI02515.1"/>
    </source>
</evidence>
<protein>
    <submittedName>
        <fullName evidence="1">Uncharacterized protein</fullName>
    </submittedName>
</protein>
<dbReference type="EMBL" id="GBXM01006063">
    <property type="protein sequence ID" value="JAI02515.1"/>
    <property type="molecule type" value="Transcribed_RNA"/>
</dbReference>
<sequence length="14" mass="1697">MVYVNTSLHTYKKI</sequence>
<reference evidence="1" key="2">
    <citation type="journal article" date="2015" name="Fish Shellfish Immunol.">
        <title>Early steps in the European eel (Anguilla anguilla)-Vibrio vulnificus interaction in the gills: Role of the RtxA13 toxin.</title>
        <authorList>
            <person name="Callol A."/>
            <person name="Pajuelo D."/>
            <person name="Ebbesson L."/>
            <person name="Teles M."/>
            <person name="MacKenzie S."/>
            <person name="Amaro C."/>
        </authorList>
    </citation>
    <scope>NUCLEOTIDE SEQUENCE</scope>
</reference>
<name>A0A0E9XIM1_ANGAN</name>